<proteinExistence type="predicted"/>
<keyword evidence="4" id="KW-0540">Nuclease</keyword>
<reference evidence="10 11" key="1">
    <citation type="submission" date="2015-01" db="EMBL/GenBank/DDBJ databases">
        <title>Evolution of Trichinella species and genotypes.</title>
        <authorList>
            <person name="Korhonen P.K."/>
            <person name="Edoardo P."/>
            <person name="Giuseppe L.R."/>
            <person name="Gasser R.B."/>
        </authorList>
    </citation>
    <scope>NUCLEOTIDE SEQUENCE [LARGE SCALE GENOMIC DNA]</scope>
    <source>
        <strain evidence="10">ISS120</strain>
    </source>
</reference>
<keyword evidence="6" id="KW-0378">Hydrolase</keyword>
<dbReference type="GO" id="GO:0003676">
    <property type="term" value="F:nucleic acid binding"/>
    <property type="evidence" value="ECO:0007669"/>
    <property type="project" value="InterPro"/>
</dbReference>
<feature type="non-terminal residue" evidence="10">
    <location>
        <position position="1081"/>
    </location>
</feature>
<dbReference type="GO" id="GO:0004519">
    <property type="term" value="F:endonuclease activity"/>
    <property type="evidence" value="ECO:0007669"/>
    <property type="project" value="UniProtKB-KW"/>
</dbReference>
<dbReference type="PANTHER" id="PTHR37984:SF5">
    <property type="entry name" value="PROTEIN NYNRIN-LIKE"/>
    <property type="match status" value="1"/>
</dbReference>
<evidence type="ECO:0000256" key="5">
    <source>
        <dbReference type="ARBA" id="ARBA00022759"/>
    </source>
</evidence>
<dbReference type="PROSITE" id="PS00141">
    <property type="entry name" value="ASP_PROTEASE"/>
    <property type="match status" value="1"/>
</dbReference>
<feature type="domain" description="Integrase catalytic" evidence="9">
    <location>
        <begin position="874"/>
        <end position="988"/>
    </location>
</feature>
<dbReference type="AlphaFoldDB" id="A0A0V1D4V4"/>
<feature type="region of interest" description="Disordered" evidence="8">
    <location>
        <begin position="393"/>
        <end position="417"/>
    </location>
</feature>
<evidence type="ECO:0000256" key="4">
    <source>
        <dbReference type="ARBA" id="ARBA00022722"/>
    </source>
</evidence>
<evidence type="ECO:0000256" key="7">
    <source>
        <dbReference type="ARBA" id="ARBA00022918"/>
    </source>
</evidence>
<evidence type="ECO:0000313" key="11">
    <source>
        <dbReference type="Proteomes" id="UP000054653"/>
    </source>
</evidence>
<organism evidence="10 11">
    <name type="scientific">Trichinella britovi</name>
    <name type="common">Parasitic roundworm</name>
    <dbReference type="NCBI Taxonomy" id="45882"/>
    <lineage>
        <taxon>Eukaryota</taxon>
        <taxon>Metazoa</taxon>
        <taxon>Ecdysozoa</taxon>
        <taxon>Nematoda</taxon>
        <taxon>Enoplea</taxon>
        <taxon>Dorylaimia</taxon>
        <taxon>Trichinellida</taxon>
        <taxon>Trichinellidae</taxon>
        <taxon>Trichinella</taxon>
    </lineage>
</organism>
<dbReference type="Pfam" id="PF17921">
    <property type="entry name" value="Integrase_H2C2"/>
    <property type="match status" value="1"/>
</dbReference>
<dbReference type="InterPro" id="IPR000477">
    <property type="entry name" value="RT_dom"/>
</dbReference>
<dbReference type="InterPro" id="IPR036397">
    <property type="entry name" value="RNaseH_sf"/>
</dbReference>
<gene>
    <name evidence="10" type="primary">TY3B-I</name>
    <name evidence="10" type="ORF">T03_9382</name>
</gene>
<keyword evidence="5" id="KW-0255">Endonuclease</keyword>
<comment type="caution">
    <text evidence="10">The sequence shown here is derived from an EMBL/GenBank/DDBJ whole genome shotgun (WGS) entry which is preliminary data.</text>
</comment>
<dbReference type="SUPFAM" id="SSF53098">
    <property type="entry name" value="Ribonuclease H-like"/>
    <property type="match status" value="1"/>
</dbReference>
<dbReference type="GO" id="GO:0004190">
    <property type="term" value="F:aspartic-type endopeptidase activity"/>
    <property type="evidence" value="ECO:0007669"/>
    <property type="project" value="InterPro"/>
</dbReference>
<dbReference type="GO" id="GO:0003964">
    <property type="term" value="F:RNA-directed DNA polymerase activity"/>
    <property type="evidence" value="ECO:0007669"/>
    <property type="project" value="UniProtKB-KW"/>
</dbReference>
<dbReference type="GO" id="GO:0015074">
    <property type="term" value="P:DNA integration"/>
    <property type="evidence" value="ECO:0007669"/>
    <property type="project" value="InterPro"/>
</dbReference>
<feature type="region of interest" description="Disordered" evidence="8">
    <location>
        <begin position="210"/>
        <end position="235"/>
    </location>
</feature>
<dbReference type="InterPro" id="IPR041588">
    <property type="entry name" value="Integrase_H2C2"/>
</dbReference>
<dbReference type="EMBL" id="JYDI01000042">
    <property type="protein sequence ID" value="KRY56513.1"/>
    <property type="molecule type" value="Genomic_DNA"/>
</dbReference>
<sequence>MVSNVEIWFEHMDLYFRAGRIAPERRAALVQYHTDAEVRSIMRAMDVQETDDYDGLKSALFEAFGVRTGPERFSAEFFRRKQQRGECVRVFAGHLRRLFSKAFPEMSGSADKILLQQFKAGLSAEAVKTAVLRSKMDNFAEAVEVAVTEERVVRELTTFEERVASLKTDAHQEDEPTAGRVTEAAAAAVTTRKEVGDDLAEVLRQLKELLTDNTPAATKRPLPRQRRRPERRGDRRCWKCATRSVATYRTPGTAAGRPAVKTKRSALGSRWSGEFNSVGAPGQRGFPPSFSGGNSNGANACGCSLAGLSTVAVKTAVLRSDMDNFLDAVERAHHARGESRLSHDRRSLGRRADTGRVTETAVAAVTTRKEVGDDFAEVLRQIKELLTDNTLAATKRPPPRHRECQASSRDARASEVSATNRTLPVVVIRSPEIETPIVEGSLEGVGCDMLVDTGSAVTLADERFIRHSKTISFRRSGHSETTDPAGNIQRDRNVNQERVRHGDCTWEISDRSAYCPGNIPFLKSHAVALVRAESPQSELMAHHPAQEAMEKMLPSEQESSGKHRSALAAILREFADVLSTSDEGLGRTRVVGHAIHTGDAKPVRCSPRRIPYHQRAQVEALLDEMLRRDVVEPSSSPWASPIVLVKKKDGSCRFCVNYRQLNNLTRKDAHPLLRIDDTLDALACAQWFSTLDLVSGYWQVEVEQQDREKTAFTTPFGLPVVGRPADGPRDPTTAAMVGWRELAGGMSHGVSRDMHVLWQQRRSWVDEDGLIWRHRRGLTAEEGAKQALVPRALRNEVLQSMHGSRYAGHLGERRTLALVRSRLNCPGMSGGVHTVREEEGPNQEQPCANAGHGCGIPSAACWAAGKDPIGEPVRPASTVDKVLVEKYIAYFGAPDYLHSDQGRSFEASVVLEMCRLFGIEKTRSSLYHRQRNGQAERFNRTLLDMLSILVDGNPGQWDDMLPFVMLAYNSSVHESTGVTPAIAMLGRELRLPLDVQIGNPPGREARGLPDYIRETRERIDRVHDLARDHLKTQQRRQKCLHDRHGKQSRFCPNDRVWLAMPRDAPTWSHICSPSVPLFTYW</sequence>
<dbReference type="Gene3D" id="3.10.10.10">
    <property type="entry name" value="HIV Type 1 Reverse Transcriptase, subunit A, domain 1"/>
    <property type="match status" value="1"/>
</dbReference>
<feature type="compositionally biased region" description="Basic and acidic residues" evidence="8">
    <location>
        <begin position="400"/>
        <end position="413"/>
    </location>
</feature>
<keyword evidence="2" id="KW-0808">Transferase</keyword>
<dbReference type="PROSITE" id="PS50994">
    <property type="entry name" value="INTEGRASE"/>
    <property type="match status" value="1"/>
</dbReference>
<evidence type="ECO:0000256" key="6">
    <source>
        <dbReference type="ARBA" id="ARBA00022801"/>
    </source>
</evidence>
<accession>A0A0V1D4V4</accession>
<evidence type="ECO:0000256" key="2">
    <source>
        <dbReference type="ARBA" id="ARBA00022679"/>
    </source>
</evidence>
<protein>
    <recommendedName>
        <fullName evidence="1">RNA-directed DNA polymerase</fullName>
        <ecNumber evidence="1">2.7.7.49</ecNumber>
    </recommendedName>
</protein>
<dbReference type="InterPro" id="IPR043128">
    <property type="entry name" value="Rev_trsase/Diguanyl_cyclase"/>
</dbReference>
<keyword evidence="7" id="KW-0695">RNA-directed DNA polymerase</keyword>
<dbReference type="Gene3D" id="3.30.70.270">
    <property type="match status" value="1"/>
</dbReference>
<dbReference type="STRING" id="45882.A0A0V1D4V4"/>
<dbReference type="Pfam" id="PF00078">
    <property type="entry name" value="RVT_1"/>
    <property type="match status" value="1"/>
</dbReference>
<name>A0A0V1D4V4_TRIBR</name>
<dbReference type="GO" id="GO:0042575">
    <property type="term" value="C:DNA polymerase complex"/>
    <property type="evidence" value="ECO:0007669"/>
    <property type="project" value="UniProtKB-ARBA"/>
</dbReference>
<dbReference type="SUPFAM" id="SSF56672">
    <property type="entry name" value="DNA/RNA polymerases"/>
    <property type="match status" value="1"/>
</dbReference>
<dbReference type="Gene3D" id="1.10.340.70">
    <property type="match status" value="1"/>
</dbReference>
<dbReference type="InterPro" id="IPR001584">
    <property type="entry name" value="Integrase_cat-core"/>
</dbReference>
<keyword evidence="11" id="KW-1185">Reference proteome</keyword>
<dbReference type="Proteomes" id="UP000054653">
    <property type="component" value="Unassembled WGS sequence"/>
</dbReference>
<dbReference type="EC" id="2.7.7.49" evidence="1"/>
<dbReference type="PANTHER" id="PTHR37984">
    <property type="entry name" value="PROTEIN CBG26694"/>
    <property type="match status" value="1"/>
</dbReference>
<evidence type="ECO:0000313" key="10">
    <source>
        <dbReference type="EMBL" id="KRY56513.1"/>
    </source>
</evidence>
<keyword evidence="3" id="KW-0548">Nucleotidyltransferase</keyword>
<dbReference type="InterPro" id="IPR050951">
    <property type="entry name" value="Retrovirus_Pol_polyprotein"/>
</dbReference>
<dbReference type="InterPro" id="IPR001969">
    <property type="entry name" value="Aspartic_peptidase_AS"/>
</dbReference>
<dbReference type="InterPro" id="IPR043502">
    <property type="entry name" value="DNA/RNA_pol_sf"/>
</dbReference>
<dbReference type="InterPro" id="IPR012337">
    <property type="entry name" value="RNaseH-like_sf"/>
</dbReference>
<evidence type="ECO:0000256" key="8">
    <source>
        <dbReference type="SAM" id="MobiDB-lite"/>
    </source>
</evidence>
<dbReference type="Gene3D" id="3.30.420.10">
    <property type="entry name" value="Ribonuclease H-like superfamily/Ribonuclease H"/>
    <property type="match status" value="1"/>
</dbReference>
<evidence type="ECO:0000259" key="9">
    <source>
        <dbReference type="PROSITE" id="PS50994"/>
    </source>
</evidence>
<feature type="compositionally biased region" description="Basic residues" evidence="8">
    <location>
        <begin position="221"/>
        <end position="230"/>
    </location>
</feature>
<dbReference type="GO" id="GO:0006508">
    <property type="term" value="P:proteolysis"/>
    <property type="evidence" value="ECO:0007669"/>
    <property type="project" value="InterPro"/>
</dbReference>
<evidence type="ECO:0000256" key="1">
    <source>
        <dbReference type="ARBA" id="ARBA00012493"/>
    </source>
</evidence>
<evidence type="ECO:0000256" key="3">
    <source>
        <dbReference type="ARBA" id="ARBA00022695"/>
    </source>
</evidence>
<dbReference type="CDD" id="cd01647">
    <property type="entry name" value="RT_LTR"/>
    <property type="match status" value="1"/>
</dbReference>